<organism evidence="1 2">
    <name type="scientific">Pristionchus entomophagus</name>
    <dbReference type="NCBI Taxonomy" id="358040"/>
    <lineage>
        <taxon>Eukaryota</taxon>
        <taxon>Metazoa</taxon>
        <taxon>Ecdysozoa</taxon>
        <taxon>Nematoda</taxon>
        <taxon>Chromadorea</taxon>
        <taxon>Rhabditida</taxon>
        <taxon>Rhabditina</taxon>
        <taxon>Diplogasteromorpha</taxon>
        <taxon>Diplogasteroidea</taxon>
        <taxon>Neodiplogasteridae</taxon>
        <taxon>Pristionchus</taxon>
    </lineage>
</organism>
<dbReference type="AlphaFoldDB" id="A0AAV5T2Q7"/>
<evidence type="ECO:0008006" key="3">
    <source>
        <dbReference type="Google" id="ProtNLM"/>
    </source>
</evidence>
<proteinExistence type="predicted"/>
<comment type="caution">
    <text evidence="1">The sequence shown here is derived from an EMBL/GenBank/DDBJ whole genome shotgun (WGS) entry which is preliminary data.</text>
</comment>
<protein>
    <recommendedName>
        <fullName evidence="3">Ribosomal protein</fullName>
    </recommendedName>
</protein>
<accession>A0AAV5T2Q7</accession>
<sequence>MGQHYNYVRMRGIFINQEREGGGGFHLQLVLLLEALHCVLLHEFLQIIEIPIARVLDGFVLLSRRSEVDGGEAFNIESLGCIIGSGIELGQNEIGFLLGQSSRQLLVLRLE</sequence>
<gene>
    <name evidence="1" type="ORF">PENTCL1PPCAC_11758</name>
</gene>
<keyword evidence="2" id="KW-1185">Reference proteome</keyword>
<name>A0AAV5T2Q7_9BILA</name>
<evidence type="ECO:0000313" key="2">
    <source>
        <dbReference type="Proteomes" id="UP001432027"/>
    </source>
</evidence>
<reference evidence="1" key="1">
    <citation type="submission" date="2023-10" db="EMBL/GenBank/DDBJ databases">
        <title>Genome assembly of Pristionchus species.</title>
        <authorList>
            <person name="Yoshida K."/>
            <person name="Sommer R.J."/>
        </authorList>
    </citation>
    <scope>NUCLEOTIDE SEQUENCE</scope>
    <source>
        <strain evidence="1">RS0144</strain>
    </source>
</reference>
<dbReference type="Proteomes" id="UP001432027">
    <property type="component" value="Unassembled WGS sequence"/>
</dbReference>
<evidence type="ECO:0000313" key="1">
    <source>
        <dbReference type="EMBL" id="GMS89583.1"/>
    </source>
</evidence>
<dbReference type="EMBL" id="BTSX01000003">
    <property type="protein sequence ID" value="GMS89583.1"/>
    <property type="molecule type" value="Genomic_DNA"/>
</dbReference>